<dbReference type="Proteomes" id="UP000533641">
    <property type="component" value="Unassembled WGS sequence"/>
</dbReference>
<proteinExistence type="predicted"/>
<organism evidence="2 3">
    <name type="scientific">Rhizobium mongolense</name>
    <dbReference type="NCBI Taxonomy" id="57676"/>
    <lineage>
        <taxon>Bacteria</taxon>
        <taxon>Pseudomonadati</taxon>
        <taxon>Pseudomonadota</taxon>
        <taxon>Alphaproteobacteria</taxon>
        <taxon>Hyphomicrobiales</taxon>
        <taxon>Rhizobiaceae</taxon>
        <taxon>Rhizobium/Agrobacterium group</taxon>
        <taxon>Rhizobium</taxon>
    </lineage>
</organism>
<comment type="caution">
    <text evidence="2">The sequence shown here is derived from an EMBL/GenBank/DDBJ whole genome shotgun (WGS) entry which is preliminary data.</text>
</comment>
<accession>A0A7W6RW09</accession>
<dbReference type="RefSeq" id="WP_183930197.1">
    <property type="nucleotide sequence ID" value="NZ_JACIGM010000022.1"/>
</dbReference>
<reference evidence="2 3" key="1">
    <citation type="submission" date="2020-08" db="EMBL/GenBank/DDBJ databases">
        <title>Genomic Encyclopedia of Type Strains, Phase IV (KMG-V): Genome sequencing to study the core and pangenomes of soil and plant-associated prokaryotes.</title>
        <authorList>
            <person name="Whitman W."/>
        </authorList>
    </citation>
    <scope>NUCLEOTIDE SEQUENCE [LARGE SCALE GENOMIC DNA]</scope>
    <source>
        <strain evidence="2 3">SEMIA 402</strain>
    </source>
</reference>
<dbReference type="AlphaFoldDB" id="A0A7W6RW09"/>
<protein>
    <submittedName>
        <fullName evidence="2">Uncharacterized protein</fullName>
    </submittedName>
</protein>
<evidence type="ECO:0000313" key="2">
    <source>
        <dbReference type="EMBL" id="MBB4278928.1"/>
    </source>
</evidence>
<name>A0A7W6RW09_9HYPH</name>
<feature type="transmembrane region" description="Helical" evidence="1">
    <location>
        <begin position="12"/>
        <end position="34"/>
    </location>
</feature>
<sequence length="70" mass="8406">MYEDYFKPAFWGALILVLTGTATWLLAKATFFAAIFENKYYLFLLPVYFAVWIVGCFLLIKRTEKRLRRW</sequence>
<dbReference type="EMBL" id="JACIGM010000022">
    <property type="protein sequence ID" value="MBB4278928.1"/>
    <property type="molecule type" value="Genomic_DNA"/>
</dbReference>
<keyword evidence="1" id="KW-0812">Transmembrane</keyword>
<evidence type="ECO:0000313" key="3">
    <source>
        <dbReference type="Proteomes" id="UP000533641"/>
    </source>
</evidence>
<keyword evidence="1" id="KW-0472">Membrane</keyword>
<gene>
    <name evidence="2" type="ORF">GGE12_006741</name>
</gene>
<keyword evidence="1" id="KW-1133">Transmembrane helix</keyword>
<evidence type="ECO:0000256" key="1">
    <source>
        <dbReference type="SAM" id="Phobius"/>
    </source>
</evidence>
<feature type="transmembrane region" description="Helical" evidence="1">
    <location>
        <begin position="40"/>
        <end position="60"/>
    </location>
</feature>